<dbReference type="Gene3D" id="3.40.50.410">
    <property type="entry name" value="von Willebrand factor, type A domain"/>
    <property type="match status" value="1"/>
</dbReference>
<dbReference type="PROSITE" id="PS50234">
    <property type="entry name" value="VWFA"/>
    <property type="match status" value="1"/>
</dbReference>
<dbReference type="InterPro" id="IPR002035">
    <property type="entry name" value="VWF_A"/>
</dbReference>
<feature type="compositionally biased region" description="Acidic residues" evidence="3">
    <location>
        <begin position="313"/>
        <end position="336"/>
    </location>
</feature>
<feature type="compositionally biased region" description="Basic and acidic residues" evidence="3">
    <location>
        <begin position="21"/>
        <end position="31"/>
    </location>
</feature>
<evidence type="ECO:0000256" key="3">
    <source>
        <dbReference type="SAM" id="MobiDB-lite"/>
    </source>
</evidence>
<evidence type="ECO:0000313" key="5">
    <source>
        <dbReference type="EMBL" id="KAF2076412.1"/>
    </source>
</evidence>
<dbReference type="GO" id="GO:0030687">
    <property type="term" value="C:preribosome, large subunit precursor"/>
    <property type="evidence" value="ECO:0007669"/>
    <property type="project" value="TreeGrafter"/>
</dbReference>
<evidence type="ECO:0000313" key="6">
    <source>
        <dbReference type="Proteomes" id="UP000695562"/>
    </source>
</evidence>
<dbReference type="OrthoDB" id="5186at2759"/>
<feature type="region of interest" description="Disordered" evidence="3">
    <location>
        <begin position="1"/>
        <end position="439"/>
    </location>
</feature>
<dbReference type="GO" id="GO:0000027">
    <property type="term" value="P:ribosomal large subunit assembly"/>
    <property type="evidence" value="ECO:0007669"/>
    <property type="project" value="TreeGrafter"/>
</dbReference>
<evidence type="ECO:0000259" key="4">
    <source>
        <dbReference type="PROSITE" id="PS50234"/>
    </source>
</evidence>
<dbReference type="Proteomes" id="UP000695562">
    <property type="component" value="Unassembled WGS sequence"/>
</dbReference>
<dbReference type="GO" id="GO:0000055">
    <property type="term" value="P:ribosomal large subunit export from nucleus"/>
    <property type="evidence" value="ECO:0007669"/>
    <property type="project" value="TreeGrafter"/>
</dbReference>
<dbReference type="PANTHER" id="PTHR48103:SF2">
    <property type="entry name" value="MIDASIN"/>
    <property type="match status" value="1"/>
</dbReference>
<feature type="compositionally biased region" description="Basic and acidic residues" evidence="3">
    <location>
        <begin position="258"/>
        <end position="267"/>
    </location>
</feature>
<proteinExistence type="predicted"/>
<feature type="compositionally biased region" description="Acidic residues" evidence="3">
    <location>
        <begin position="415"/>
        <end position="430"/>
    </location>
</feature>
<dbReference type="SUPFAM" id="SSF53300">
    <property type="entry name" value="vWA-like"/>
    <property type="match status" value="1"/>
</dbReference>
<feature type="compositionally biased region" description="Low complexity" evidence="3">
    <location>
        <begin position="207"/>
        <end position="224"/>
    </location>
</feature>
<feature type="compositionally biased region" description="Acidic residues" evidence="3">
    <location>
        <begin position="68"/>
        <end position="107"/>
    </location>
</feature>
<keyword evidence="1" id="KW-0547">Nucleotide-binding</keyword>
<sequence length="740" mass="86106">MEEYGEDEDDQDVINEEQEKEENHMDPRQDEQFEIPDDLQLEQSDEENENPEPLENDPNDLPDTKMDSDDEEENEDDGEEQDGEEDPEKDGKQDEDEPESNETDDQLDPSKIDHINPEGDEPEQEEQEKENDDNTALTANEQQDENPPDSEQPLGVKDKTGSKSNISNTDEEMKEENEESNADDDNGMTLPTASDNDTGALKNLKSQPQQPQQQQQQQQKKPQQVDPNPYRSMGDAQKEWKKRLNLLQEKEEEEPVDNNEKAPKQDDTNQEENQDQNYEFKKDDQDNKDEESEQALAAATESQLQDMPKSAQDEDQDQDMQDVDDNDDQMDLDNDQQEQQVEHKEDQNESLDDKKKMSLSKLKQDAKKEKEEKEKLDKQRDKNDDAKDGLNTKDVNKEKLDNISSLDKENAITDNDQEQEEEEQEEEQGDVEEKKLTREDFDKMRQDLELFKIENNNDPEYSNELWKKYEQLTNDLSQDLCEQLRLILEPTLATKLQGDYKTGKRINMKKVIPYIASQFKKDKIWLRRTKPNKRQYQVLVAIDDTESMAIYHSGQFALEALTMISRAMSRLEVGQLGILRFGEDVSLVHSFDQVFSDQSGPDVITQFKFNQSKTNMVTFLSKTLQIMEMNKQQQSGDALQLVFIISDGWSLRDPETTRKHLREAATKNLFIVFIVIDNPVNNNSILDFESITFNNGKIQRTNYMSEFPFPYYVILRSLDNLPTILGDTLRQWFEMIKHIE</sequence>
<dbReference type="CDD" id="cd01460">
    <property type="entry name" value="vWA_midasin"/>
    <property type="match status" value="1"/>
</dbReference>
<dbReference type="GO" id="GO:0005524">
    <property type="term" value="F:ATP binding"/>
    <property type="evidence" value="ECO:0007669"/>
    <property type="project" value="UniProtKB-KW"/>
</dbReference>
<reference evidence="5" key="1">
    <citation type="submission" date="2020-01" db="EMBL/GenBank/DDBJ databases">
        <title>Development of genomics and gene disruption for Polysphondylium violaceum indicates a role for the polyketide synthase stlB in stalk morphogenesis.</title>
        <authorList>
            <person name="Narita B."/>
            <person name="Kawabe Y."/>
            <person name="Kin K."/>
            <person name="Saito T."/>
            <person name="Gibbs R."/>
            <person name="Kuspa A."/>
            <person name="Muzny D."/>
            <person name="Queller D."/>
            <person name="Richards S."/>
            <person name="Strassman J."/>
            <person name="Sucgang R."/>
            <person name="Worley K."/>
            <person name="Schaap P."/>
        </authorList>
    </citation>
    <scope>NUCLEOTIDE SEQUENCE</scope>
    <source>
        <strain evidence="5">QSvi11</strain>
    </source>
</reference>
<evidence type="ECO:0000256" key="1">
    <source>
        <dbReference type="ARBA" id="ARBA00022741"/>
    </source>
</evidence>
<evidence type="ECO:0000256" key="2">
    <source>
        <dbReference type="ARBA" id="ARBA00022840"/>
    </source>
</evidence>
<keyword evidence="2" id="KW-0067">ATP-binding</keyword>
<protein>
    <recommendedName>
        <fullName evidence="4">VWFA domain-containing protein</fullName>
    </recommendedName>
</protein>
<feature type="compositionally biased region" description="Acidic residues" evidence="3">
    <location>
        <begin position="169"/>
        <end position="186"/>
    </location>
</feature>
<keyword evidence="6" id="KW-1185">Reference proteome</keyword>
<feature type="compositionally biased region" description="Acidic residues" evidence="3">
    <location>
        <begin position="118"/>
        <end position="133"/>
    </location>
</feature>
<organism evidence="5 6">
    <name type="scientific">Polysphondylium violaceum</name>
    <dbReference type="NCBI Taxonomy" id="133409"/>
    <lineage>
        <taxon>Eukaryota</taxon>
        <taxon>Amoebozoa</taxon>
        <taxon>Evosea</taxon>
        <taxon>Eumycetozoa</taxon>
        <taxon>Dictyostelia</taxon>
        <taxon>Dictyosteliales</taxon>
        <taxon>Dictyosteliaceae</taxon>
        <taxon>Polysphondylium</taxon>
    </lineage>
</organism>
<name>A0A8J4V720_9MYCE</name>
<dbReference type="InterPro" id="IPR036465">
    <property type="entry name" value="vWFA_dom_sf"/>
</dbReference>
<feature type="compositionally biased region" description="Basic and acidic residues" evidence="3">
    <location>
        <begin position="108"/>
        <end position="117"/>
    </location>
</feature>
<feature type="compositionally biased region" description="Acidic residues" evidence="3">
    <location>
        <begin position="1"/>
        <end position="20"/>
    </location>
</feature>
<gene>
    <name evidence="5" type="ORF">CYY_002269</name>
</gene>
<dbReference type="GO" id="GO:0005634">
    <property type="term" value="C:nucleus"/>
    <property type="evidence" value="ECO:0007669"/>
    <property type="project" value="TreeGrafter"/>
</dbReference>
<dbReference type="EMBL" id="AJWJ01000061">
    <property type="protein sequence ID" value="KAF2076412.1"/>
    <property type="molecule type" value="Genomic_DNA"/>
</dbReference>
<feature type="domain" description="VWFA" evidence="4">
    <location>
        <begin position="537"/>
        <end position="729"/>
    </location>
</feature>
<feature type="compositionally biased region" description="Basic and acidic residues" evidence="3">
    <location>
        <begin position="340"/>
        <end position="411"/>
    </location>
</feature>
<dbReference type="PANTHER" id="PTHR48103">
    <property type="entry name" value="MIDASIN-RELATED"/>
    <property type="match status" value="1"/>
</dbReference>
<accession>A0A8J4V720</accession>
<dbReference type="AlphaFoldDB" id="A0A8J4V720"/>
<dbReference type="SMART" id="SM00327">
    <property type="entry name" value="VWA"/>
    <property type="match status" value="1"/>
</dbReference>
<feature type="compositionally biased region" description="Acidic residues" evidence="3">
    <location>
        <begin position="32"/>
        <end position="60"/>
    </location>
</feature>
<comment type="caution">
    <text evidence="5">The sequence shown here is derived from an EMBL/GenBank/DDBJ whole genome shotgun (WGS) entry which is preliminary data.</text>
</comment>